<comment type="caution">
    <text evidence="1">The sequence shown here is derived from an EMBL/GenBank/DDBJ whole genome shotgun (WGS) entry which is preliminary data.</text>
</comment>
<reference evidence="1" key="1">
    <citation type="submission" date="2022-12" db="EMBL/GenBank/DDBJ databases">
        <title>Genome Sequence of Lasiodiplodia mahajangana.</title>
        <authorList>
            <person name="Buettner E."/>
        </authorList>
    </citation>
    <scope>NUCLEOTIDE SEQUENCE</scope>
    <source>
        <strain evidence="1">VT137</strain>
    </source>
</reference>
<proteinExistence type="predicted"/>
<sequence length="91" mass="9798">MKPTQLAIAASTLAGLAAAVPMGGTLRKLNEEMCARAGKCGHSMECTELWVSCNLKLLLDGKSGFSEDGEHPELGYMVPWWYQGMGMGMTM</sequence>
<dbReference type="Proteomes" id="UP001153332">
    <property type="component" value="Unassembled WGS sequence"/>
</dbReference>
<name>A0ACC2K0X9_9PEZI</name>
<keyword evidence="2" id="KW-1185">Reference proteome</keyword>
<dbReference type="EMBL" id="JAPUUL010000019">
    <property type="protein sequence ID" value="KAJ8133361.1"/>
    <property type="molecule type" value="Genomic_DNA"/>
</dbReference>
<gene>
    <name evidence="1" type="ORF">O1611_g257</name>
</gene>
<evidence type="ECO:0000313" key="1">
    <source>
        <dbReference type="EMBL" id="KAJ8133361.1"/>
    </source>
</evidence>
<protein>
    <submittedName>
        <fullName evidence="1">Uncharacterized protein</fullName>
    </submittedName>
</protein>
<evidence type="ECO:0000313" key="2">
    <source>
        <dbReference type="Proteomes" id="UP001153332"/>
    </source>
</evidence>
<accession>A0ACC2K0X9</accession>
<organism evidence="1 2">
    <name type="scientific">Lasiodiplodia mahajangana</name>
    <dbReference type="NCBI Taxonomy" id="1108764"/>
    <lineage>
        <taxon>Eukaryota</taxon>
        <taxon>Fungi</taxon>
        <taxon>Dikarya</taxon>
        <taxon>Ascomycota</taxon>
        <taxon>Pezizomycotina</taxon>
        <taxon>Dothideomycetes</taxon>
        <taxon>Dothideomycetes incertae sedis</taxon>
        <taxon>Botryosphaeriales</taxon>
        <taxon>Botryosphaeriaceae</taxon>
        <taxon>Lasiodiplodia</taxon>
    </lineage>
</organism>